<dbReference type="InterPro" id="IPR039532">
    <property type="entry name" value="TetR_C_Firmicutes"/>
</dbReference>
<feature type="domain" description="Transcriptional regulator TetR C-terminal Firmicutes type" evidence="1">
    <location>
        <begin position="77"/>
        <end position="170"/>
    </location>
</feature>
<keyword evidence="3" id="KW-1185">Reference proteome</keyword>
<comment type="caution">
    <text evidence="2">The sequence shown here is derived from an EMBL/GenBank/DDBJ whole genome shotgun (WGS) entry which is preliminary data.</text>
</comment>
<evidence type="ECO:0000259" key="1">
    <source>
        <dbReference type="Pfam" id="PF14278"/>
    </source>
</evidence>
<dbReference type="GeneID" id="86062633"/>
<dbReference type="InterPro" id="IPR009057">
    <property type="entry name" value="Homeodomain-like_sf"/>
</dbReference>
<name>A0A2V3Y591_9FIRM</name>
<dbReference type="Proteomes" id="UP000248057">
    <property type="component" value="Unassembled WGS sequence"/>
</dbReference>
<gene>
    <name evidence="2" type="ORF">DFR60_108232</name>
</gene>
<protein>
    <submittedName>
        <fullName evidence="2">TetR family transcriptional regulator</fullName>
    </submittedName>
</protein>
<dbReference type="PANTHER" id="PTHR43479:SF7">
    <property type="entry name" value="TETR-FAMILY TRANSCRIPTIONAL REGULATOR"/>
    <property type="match status" value="1"/>
</dbReference>
<dbReference type="RefSeq" id="WP_110323941.1">
    <property type="nucleotide sequence ID" value="NZ_JAQETU010000003.1"/>
</dbReference>
<dbReference type="InterPro" id="IPR050624">
    <property type="entry name" value="HTH-type_Tx_Regulator"/>
</dbReference>
<reference evidence="2 3" key="1">
    <citation type="submission" date="2018-05" db="EMBL/GenBank/DDBJ databases">
        <title>Genomic Encyclopedia of Type Strains, Phase IV (KMG-IV): sequencing the most valuable type-strain genomes for metagenomic binning, comparative biology and taxonomic classification.</title>
        <authorList>
            <person name="Goeker M."/>
        </authorList>
    </citation>
    <scope>NUCLEOTIDE SEQUENCE [LARGE SCALE GENOMIC DNA]</scope>
    <source>
        <strain evidence="2 3">DSM 24995</strain>
    </source>
</reference>
<evidence type="ECO:0000313" key="3">
    <source>
        <dbReference type="Proteomes" id="UP000248057"/>
    </source>
</evidence>
<proteinExistence type="predicted"/>
<dbReference type="Gene3D" id="1.10.357.10">
    <property type="entry name" value="Tetracycline Repressor, domain 2"/>
    <property type="match status" value="1"/>
</dbReference>
<accession>A0A2V3Y591</accession>
<dbReference type="PANTHER" id="PTHR43479">
    <property type="entry name" value="ACREF/ENVCD OPERON REPRESSOR-RELATED"/>
    <property type="match status" value="1"/>
</dbReference>
<dbReference type="SUPFAM" id="SSF46689">
    <property type="entry name" value="Homeodomain-like"/>
    <property type="match status" value="1"/>
</dbReference>
<dbReference type="Pfam" id="PF14278">
    <property type="entry name" value="TetR_C_8"/>
    <property type="match status" value="1"/>
</dbReference>
<evidence type="ECO:0000313" key="2">
    <source>
        <dbReference type="EMBL" id="PXX52146.1"/>
    </source>
</evidence>
<organism evidence="2 3">
    <name type="scientific">Hungatella effluvii</name>
    <dbReference type="NCBI Taxonomy" id="1096246"/>
    <lineage>
        <taxon>Bacteria</taxon>
        <taxon>Bacillati</taxon>
        <taxon>Bacillota</taxon>
        <taxon>Clostridia</taxon>
        <taxon>Lachnospirales</taxon>
        <taxon>Lachnospiraceae</taxon>
        <taxon>Hungatella</taxon>
    </lineage>
</organism>
<dbReference type="EMBL" id="QJKD01000008">
    <property type="protein sequence ID" value="PXX52146.1"/>
    <property type="molecule type" value="Genomic_DNA"/>
</dbReference>
<sequence>MKQEEKTLQTKLALANVLKKKMTKKSLSKITVRELIEECNLNRKTFYYHFEDIYALLQWMLEQEAIEVVQNFDLLLNLEDAIEFVMNYVSENKHILNCALDSMGIEGLQRFFVSDFHKLVNTHLKLGAKNLGVAIPEEYERFLTFVYTQAIAGILVEWIKAKNRSEVSYITPEYVSMFIRTSLPPALMAAAQNQI</sequence>
<dbReference type="AlphaFoldDB" id="A0A2V3Y591"/>